<dbReference type="GeneID" id="7831194"/>
<dbReference type="AlphaFoldDB" id="Q23ZF3"/>
<dbReference type="GO" id="GO:0016787">
    <property type="term" value="F:hydrolase activity"/>
    <property type="evidence" value="ECO:0007669"/>
    <property type="project" value="UniProtKB-KW"/>
</dbReference>
<dbReference type="EMBL" id="GG662552">
    <property type="protein sequence ID" value="EAS01904.2"/>
    <property type="molecule type" value="Genomic_DNA"/>
</dbReference>
<dbReference type="GO" id="GO:0009411">
    <property type="term" value="P:response to UV"/>
    <property type="evidence" value="ECO:0007669"/>
    <property type="project" value="InterPro"/>
</dbReference>
<evidence type="ECO:0000256" key="7">
    <source>
        <dbReference type="SAM" id="MobiDB-lite"/>
    </source>
</evidence>
<feature type="region of interest" description="Disordered" evidence="7">
    <location>
        <begin position="376"/>
        <end position="395"/>
    </location>
</feature>
<dbReference type="GO" id="GO:0004519">
    <property type="term" value="F:endonuclease activity"/>
    <property type="evidence" value="ECO:0007669"/>
    <property type="project" value="UniProtKB-KW"/>
</dbReference>
<evidence type="ECO:0000313" key="8">
    <source>
        <dbReference type="EMBL" id="EAS01904.2"/>
    </source>
</evidence>
<keyword evidence="9" id="KW-1185">Reference proteome</keyword>
<accession>Q23ZF3</accession>
<dbReference type="InterPro" id="IPR036237">
    <property type="entry name" value="Xyl_isomerase-like_sf"/>
</dbReference>
<dbReference type="PANTHER" id="PTHR31290">
    <property type="entry name" value="UV-DAMAGE ENDONUCLEASE"/>
    <property type="match status" value="1"/>
</dbReference>
<dbReference type="PANTHER" id="PTHR31290:SF5">
    <property type="entry name" value="UV-DAMAGE ENDONUCLEASE"/>
    <property type="match status" value="1"/>
</dbReference>
<dbReference type="SUPFAM" id="SSF51658">
    <property type="entry name" value="Xylose isomerase-like"/>
    <property type="match status" value="1"/>
</dbReference>
<keyword evidence="2 8" id="KW-0255">Endonuclease</keyword>
<evidence type="ECO:0000256" key="2">
    <source>
        <dbReference type="ARBA" id="ARBA00022759"/>
    </source>
</evidence>
<evidence type="ECO:0000256" key="1">
    <source>
        <dbReference type="ARBA" id="ARBA00022722"/>
    </source>
</evidence>
<dbReference type="RefSeq" id="XP_001022149.2">
    <property type="nucleotide sequence ID" value="XM_001022149.2"/>
</dbReference>
<evidence type="ECO:0000256" key="3">
    <source>
        <dbReference type="ARBA" id="ARBA00022763"/>
    </source>
</evidence>
<keyword evidence="5" id="KW-0378">Hydrolase</keyword>
<sequence>MENVKDLYKMIEWNQKNGIQVLRVSSEMFPRATDEKCGYTIEFAKEELKKAGDLAKKYKHRLTFHPGQFNVIGTPNEKAFEATIKELSLHAEIYKYLGFEEEKDSVIVIHGGGLYGDKDETIQRWVINFGRLPKIVQQKLVLENCEKCYSIRDCLEISYKIEEKYGFALPVVVDSHHYQCYNYYHKEAKQESLEQLVEEASKTWKKRGIRMKCHVSEQGSGQVGHHSDYISELPQEFLSVPEKLGMELDILIEAKMKEQAIFFLYEIYPFLDLRSKEAKKNWESFSYKGVSQSELKKELSSRWKSQGSKKKEKTKLKSDCCDDDTDGSEEENNEEQKEESEKQNKKKTTKQQIKNQKNVKQNKDTQDLEVKIIEKQNKSDQVEKNKKKQQSDVDLLPSEKIVRRLRSGNKYTQVLDKTNTDNEDKLANQTLNQKSDDELQVYNFDRKKNKNLLKKAF</sequence>
<feature type="compositionally biased region" description="Acidic residues" evidence="7">
    <location>
        <begin position="321"/>
        <end position="338"/>
    </location>
</feature>
<gene>
    <name evidence="8" type="ORF">TTHERM_00787100</name>
</gene>
<keyword evidence="4" id="KW-0228">DNA excision</keyword>
<organism evidence="8 9">
    <name type="scientific">Tetrahymena thermophila (strain SB210)</name>
    <dbReference type="NCBI Taxonomy" id="312017"/>
    <lineage>
        <taxon>Eukaryota</taxon>
        <taxon>Sar</taxon>
        <taxon>Alveolata</taxon>
        <taxon>Ciliophora</taxon>
        <taxon>Intramacronucleata</taxon>
        <taxon>Oligohymenophorea</taxon>
        <taxon>Hymenostomatida</taxon>
        <taxon>Tetrahymenina</taxon>
        <taxon>Tetrahymenidae</taxon>
        <taxon>Tetrahymena</taxon>
    </lineage>
</organism>
<keyword evidence="3" id="KW-0227">DNA damage</keyword>
<keyword evidence="1" id="KW-0540">Nuclease</keyword>
<dbReference type="Proteomes" id="UP000009168">
    <property type="component" value="Unassembled WGS sequence"/>
</dbReference>
<dbReference type="InParanoid" id="Q23ZF3"/>
<name>Q23ZF3_TETTS</name>
<evidence type="ECO:0000256" key="4">
    <source>
        <dbReference type="ARBA" id="ARBA00022769"/>
    </source>
</evidence>
<protein>
    <submittedName>
        <fullName evidence="8">UV damage endonuclease UvdE</fullName>
    </submittedName>
</protein>
<dbReference type="OrthoDB" id="541883at2759"/>
<reference evidence="9" key="1">
    <citation type="journal article" date="2006" name="PLoS Biol.">
        <title>Macronuclear genome sequence of the ciliate Tetrahymena thermophila, a model eukaryote.</title>
        <authorList>
            <person name="Eisen J.A."/>
            <person name="Coyne R.S."/>
            <person name="Wu M."/>
            <person name="Wu D."/>
            <person name="Thiagarajan M."/>
            <person name="Wortman J.R."/>
            <person name="Badger J.H."/>
            <person name="Ren Q."/>
            <person name="Amedeo P."/>
            <person name="Jones K.M."/>
            <person name="Tallon L.J."/>
            <person name="Delcher A.L."/>
            <person name="Salzberg S.L."/>
            <person name="Silva J.C."/>
            <person name="Haas B.J."/>
            <person name="Majoros W.H."/>
            <person name="Farzad M."/>
            <person name="Carlton J.M."/>
            <person name="Smith R.K. Jr."/>
            <person name="Garg J."/>
            <person name="Pearlman R.E."/>
            <person name="Karrer K.M."/>
            <person name="Sun L."/>
            <person name="Manning G."/>
            <person name="Elde N.C."/>
            <person name="Turkewitz A.P."/>
            <person name="Asai D.J."/>
            <person name="Wilkes D.E."/>
            <person name="Wang Y."/>
            <person name="Cai H."/>
            <person name="Collins K."/>
            <person name="Stewart B.A."/>
            <person name="Lee S.R."/>
            <person name="Wilamowska K."/>
            <person name="Weinberg Z."/>
            <person name="Ruzzo W.L."/>
            <person name="Wloga D."/>
            <person name="Gaertig J."/>
            <person name="Frankel J."/>
            <person name="Tsao C.-C."/>
            <person name="Gorovsky M.A."/>
            <person name="Keeling P.J."/>
            <person name="Waller R.F."/>
            <person name="Patron N.J."/>
            <person name="Cherry J.M."/>
            <person name="Stover N.A."/>
            <person name="Krieger C.J."/>
            <person name="del Toro C."/>
            <person name="Ryder H.F."/>
            <person name="Williamson S.C."/>
            <person name="Barbeau R.A."/>
            <person name="Hamilton E.P."/>
            <person name="Orias E."/>
        </authorList>
    </citation>
    <scope>NUCLEOTIDE SEQUENCE [LARGE SCALE GENOMIC DNA]</scope>
    <source>
        <strain evidence="9">SB210</strain>
    </source>
</reference>
<dbReference type="GO" id="GO:0006289">
    <property type="term" value="P:nucleotide-excision repair"/>
    <property type="evidence" value="ECO:0007669"/>
    <property type="project" value="InterPro"/>
</dbReference>
<evidence type="ECO:0000313" key="9">
    <source>
        <dbReference type="Proteomes" id="UP000009168"/>
    </source>
</evidence>
<keyword evidence="6" id="KW-0234">DNA repair</keyword>
<dbReference type="eggNOG" id="ENOG502QTMI">
    <property type="taxonomic scope" value="Eukaryota"/>
</dbReference>
<dbReference type="Pfam" id="PF03851">
    <property type="entry name" value="UvdE"/>
    <property type="match status" value="1"/>
</dbReference>
<feature type="region of interest" description="Disordered" evidence="7">
    <location>
        <begin position="298"/>
        <end position="366"/>
    </location>
</feature>
<dbReference type="KEGG" id="tet:TTHERM_00787100"/>
<dbReference type="Gene3D" id="3.20.20.150">
    <property type="entry name" value="Divalent-metal-dependent TIM barrel enzymes"/>
    <property type="match status" value="1"/>
</dbReference>
<dbReference type="InterPro" id="IPR004601">
    <property type="entry name" value="UvdE"/>
</dbReference>
<evidence type="ECO:0000256" key="6">
    <source>
        <dbReference type="ARBA" id="ARBA00023204"/>
    </source>
</evidence>
<feature type="region of interest" description="Disordered" evidence="7">
    <location>
        <begin position="412"/>
        <end position="432"/>
    </location>
</feature>
<evidence type="ECO:0000256" key="5">
    <source>
        <dbReference type="ARBA" id="ARBA00022801"/>
    </source>
</evidence>
<feature type="compositionally biased region" description="Low complexity" evidence="7">
    <location>
        <begin position="350"/>
        <end position="359"/>
    </location>
</feature>
<dbReference type="HOGENOM" id="CLU_542388_0_0_1"/>
<dbReference type="NCBIfam" id="TIGR00629">
    <property type="entry name" value="uvde"/>
    <property type="match status" value="1"/>
</dbReference>
<proteinExistence type="predicted"/>